<evidence type="ECO:0000256" key="8">
    <source>
        <dbReference type="ARBA" id="ARBA00023018"/>
    </source>
</evidence>
<feature type="region of interest" description="Disordered" evidence="19">
    <location>
        <begin position="303"/>
        <end position="398"/>
    </location>
</feature>
<feature type="compositionally biased region" description="Basic residues" evidence="19">
    <location>
        <begin position="360"/>
        <end position="372"/>
    </location>
</feature>
<evidence type="ECO:0000256" key="12">
    <source>
        <dbReference type="ARBA" id="ARBA00023273"/>
    </source>
</evidence>
<evidence type="ECO:0000256" key="11">
    <source>
        <dbReference type="ARBA" id="ARBA00023203"/>
    </source>
</evidence>
<dbReference type="SUPFAM" id="SSF52440">
    <property type="entry name" value="PreATP-grasp domain"/>
    <property type="match status" value="1"/>
</dbReference>
<evidence type="ECO:0000256" key="9">
    <source>
        <dbReference type="ARBA" id="ARBA00023034"/>
    </source>
</evidence>
<evidence type="ECO:0000256" key="6">
    <source>
        <dbReference type="ARBA" id="ARBA00022553"/>
    </source>
</evidence>
<dbReference type="FunFam" id="3.30.470.20:FF:000011">
    <property type="entry name" value="Synapsin I"/>
    <property type="match status" value="1"/>
</dbReference>
<keyword evidence="6" id="KW-0597">Phosphoprotein</keyword>
<evidence type="ECO:0000256" key="1">
    <source>
        <dbReference type="ARBA" id="ARBA00004398"/>
    </source>
</evidence>
<dbReference type="PROSITE" id="PS50975">
    <property type="entry name" value="ATP_GRASP"/>
    <property type="match status" value="1"/>
</dbReference>
<dbReference type="EMBL" id="JACVVK020000020">
    <property type="protein sequence ID" value="KAK7503391.1"/>
    <property type="molecule type" value="Genomic_DNA"/>
</dbReference>
<keyword evidence="9" id="KW-0333">Golgi apparatus</keyword>
<evidence type="ECO:0000256" key="19">
    <source>
        <dbReference type="SAM" id="MobiDB-lite"/>
    </source>
</evidence>
<dbReference type="GO" id="GO:0005794">
    <property type="term" value="C:Golgi apparatus"/>
    <property type="evidence" value="ECO:0007669"/>
    <property type="project" value="UniProtKB-SubCell"/>
</dbReference>
<dbReference type="Proteomes" id="UP001519460">
    <property type="component" value="Unassembled WGS sequence"/>
</dbReference>
<evidence type="ECO:0000256" key="17">
    <source>
        <dbReference type="ARBA" id="ARBA00060129"/>
    </source>
</evidence>
<keyword evidence="13" id="KW-0968">Cytoplasmic vesicle</keyword>
<accession>A0ABD0LW46</accession>
<comment type="subcellular location">
    <subcellularLocation>
        <location evidence="1">Cytoplasmic vesicle</location>
        <location evidence="1">Secretory vesicle</location>
    </subcellularLocation>
    <subcellularLocation>
        <location evidence="2">Golgi apparatus</location>
    </subcellularLocation>
    <subcellularLocation>
        <location evidence="15">Presynapse</location>
    </subcellularLocation>
</comment>
<evidence type="ECO:0000256" key="10">
    <source>
        <dbReference type="ARBA" id="ARBA00023180"/>
    </source>
</evidence>
<keyword evidence="22" id="KW-1185">Reference proteome</keyword>
<feature type="compositionally biased region" description="Pro residues" evidence="19">
    <location>
        <begin position="373"/>
        <end position="384"/>
    </location>
</feature>
<keyword evidence="8" id="KW-0770">Synapse</keyword>
<dbReference type="InterPro" id="IPR016185">
    <property type="entry name" value="PreATP-grasp_dom_sf"/>
</dbReference>
<evidence type="ECO:0000313" key="22">
    <source>
        <dbReference type="Proteomes" id="UP001519460"/>
    </source>
</evidence>
<dbReference type="AlphaFoldDB" id="A0ABD0LW46"/>
<dbReference type="Pfam" id="PF02078">
    <property type="entry name" value="Synapsin"/>
    <property type="match status" value="1"/>
</dbReference>
<dbReference type="PRINTS" id="PR01368">
    <property type="entry name" value="SYNAPSIN"/>
</dbReference>
<name>A0ABD0LW46_9CAEN</name>
<dbReference type="InterPro" id="IPR001359">
    <property type="entry name" value="Synapsin"/>
</dbReference>
<evidence type="ECO:0000256" key="4">
    <source>
        <dbReference type="ARBA" id="ARBA00017852"/>
    </source>
</evidence>
<dbReference type="PANTHER" id="PTHR10841:SF17">
    <property type="entry name" value="SYNAPSIN"/>
    <property type="match status" value="1"/>
</dbReference>
<dbReference type="GO" id="GO:0030133">
    <property type="term" value="C:transport vesicle"/>
    <property type="evidence" value="ECO:0007669"/>
    <property type="project" value="UniProtKB-SubCell"/>
</dbReference>
<dbReference type="FunFam" id="3.30.1490.20:FF:000008">
    <property type="entry name" value="Synapsin I"/>
    <property type="match status" value="1"/>
</dbReference>
<keyword evidence="10" id="KW-0325">Glycoprotein</keyword>
<dbReference type="SUPFAM" id="SSF56059">
    <property type="entry name" value="Glutathione synthetase ATP-binding domain-like"/>
    <property type="match status" value="1"/>
</dbReference>
<keyword evidence="5" id="KW-0488">Methylation</keyword>
<dbReference type="Pfam" id="PF02750">
    <property type="entry name" value="Synapsin_C"/>
    <property type="match status" value="1"/>
</dbReference>
<comment type="caution">
    <text evidence="21">The sequence shown here is derived from an EMBL/GenBank/DDBJ whole genome shotgun (WGS) entry which is preliminary data.</text>
</comment>
<evidence type="ECO:0000256" key="7">
    <source>
        <dbReference type="ARBA" id="ARBA00022737"/>
    </source>
</evidence>
<keyword evidence="7" id="KW-0677">Repeat</keyword>
<evidence type="ECO:0000259" key="20">
    <source>
        <dbReference type="PROSITE" id="PS50975"/>
    </source>
</evidence>
<feature type="domain" description="ATP-grasp" evidence="20">
    <location>
        <begin position="73"/>
        <end position="255"/>
    </location>
</feature>
<feature type="compositionally biased region" description="Polar residues" evidence="19">
    <location>
        <begin position="303"/>
        <end position="315"/>
    </location>
</feature>
<evidence type="ECO:0000256" key="18">
    <source>
        <dbReference type="PROSITE-ProRule" id="PRU00409"/>
    </source>
</evidence>
<evidence type="ECO:0000256" key="3">
    <source>
        <dbReference type="ARBA" id="ARBA00008243"/>
    </source>
</evidence>
<dbReference type="InterPro" id="IPR013815">
    <property type="entry name" value="ATP_grasp_subdomain_1"/>
</dbReference>
<keyword evidence="12" id="KW-0966">Cell projection</keyword>
<keyword evidence="18" id="KW-0547">Nucleotide-binding</keyword>
<evidence type="ECO:0000256" key="5">
    <source>
        <dbReference type="ARBA" id="ARBA00022481"/>
    </source>
</evidence>
<evidence type="ECO:0000256" key="16">
    <source>
        <dbReference type="ARBA" id="ARBA00046960"/>
    </source>
</evidence>
<sequence>MVDIQVNRNGTKVVRSFKPDFLLIRQHVRDAHEDWRNLLLGFQYGGIPSVNTLSSTYNFLDKPWVFAQMIQIQKRLGKDAFPLIEQAYYPNHKEMLITPKFPVVVKIGHAHQGLGKVKIDSAHSFQDIASVVAVCQSYATTEPFVEGKYDLHIQKIGDNYKAYLRKSISGNWKANTGSAMLEQIAMNERYKLWVDECSKLFGGLDIVAVEAIQGKDGREHIIEVNGSSMTLLGETQEEDRRLIADLVLTRMQQVLKPVTTLSKATSSGAIMHQALNGHHSNPHQSNSPQSRHGQQLMMNATSVRQAQGQGHNPSMGSERPVLPGAVPVTIPSHSAGAGGSGHHPQGPGAQMSHSMPNAHHPPHPQPHPHPHPHGPPQPHAPPMHPAMAARTASKDEEDTMKNLRKTFAGIFGDM</sequence>
<evidence type="ECO:0000313" key="21">
    <source>
        <dbReference type="EMBL" id="KAK7503391.1"/>
    </source>
</evidence>
<evidence type="ECO:0000256" key="14">
    <source>
        <dbReference type="ARBA" id="ARBA00029646"/>
    </source>
</evidence>
<dbReference type="Gene3D" id="3.40.50.20">
    <property type="match status" value="1"/>
</dbReference>
<dbReference type="InterPro" id="IPR020897">
    <property type="entry name" value="Synapsin_pre-ATP-grasp_dom"/>
</dbReference>
<dbReference type="GO" id="GO:0098793">
    <property type="term" value="C:presynapse"/>
    <property type="evidence" value="ECO:0007669"/>
    <property type="project" value="UniProtKB-SubCell"/>
</dbReference>
<protein>
    <recommendedName>
        <fullName evidence="4">Synapsin-1</fullName>
    </recommendedName>
    <alternativeName>
        <fullName evidence="14">Synapsin I</fullName>
    </alternativeName>
</protein>
<dbReference type="InterPro" id="IPR011761">
    <property type="entry name" value="ATP-grasp"/>
</dbReference>
<comment type="subunit">
    <text evidence="16">Homodimer. Can form oligomers with SYN2. Interacts with CAPON. Forms a ternary complex with NOS1. Isoform Ib interacts with PRNP.</text>
</comment>
<comment type="function">
    <text evidence="17">Neuronal phosphoprotein that coats synaptic vesicles, and binds to the cytoskeleton. Acts as a regulator of synaptic vesicles trafficking, involved in the control of neurotransmitter release at the pre-synaptic terminal. Also involved in the regulation of axon outgrowth and synaptogenesis. The complex formed with NOS1 and CAPON proteins is necessary for specific nitric-oxid functions at a presynaptic level.</text>
</comment>
<gene>
    <name evidence="21" type="ORF">BaRGS_00005312</name>
</gene>
<reference evidence="21 22" key="1">
    <citation type="journal article" date="2023" name="Sci. Data">
        <title>Genome assembly of the Korean intertidal mud-creeper Batillaria attramentaria.</title>
        <authorList>
            <person name="Patra A.K."/>
            <person name="Ho P.T."/>
            <person name="Jun S."/>
            <person name="Lee S.J."/>
            <person name="Kim Y."/>
            <person name="Won Y.J."/>
        </authorList>
    </citation>
    <scope>NUCLEOTIDE SEQUENCE [LARGE SCALE GENOMIC DNA]</scope>
    <source>
        <strain evidence="21">Wonlab-2016</strain>
    </source>
</reference>
<evidence type="ECO:0000256" key="13">
    <source>
        <dbReference type="ARBA" id="ARBA00023329"/>
    </source>
</evidence>
<dbReference type="Gene3D" id="3.30.470.20">
    <property type="entry name" value="ATP-grasp fold, B domain"/>
    <property type="match status" value="1"/>
</dbReference>
<dbReference type="GO" id="GO:0003779">
    <property type="term" value="F:actin binding"/>
    <property type="evidence" value="ECO:0007669"/>
    <property type="project" value="UniProtKB-KW"/>
</dbReference>
<organism evidence="21 22">
    <name type="scientific">Batillaria attramentaria</name>
    <dbReference type="NCBI Taxonomy" id="370345"/>
    <lineage>
        <taxon>Eukaryota</taxon>
        <taxon>Metazoa</taxon>
        <taxon>Spiralia</taxon>
        <taxon>Lophotrochozoa</taxon>
        <taxon>Mollusca</taxon>
        <taxon>Gastropoda</taxon>
        <taxon>Caenogastropoda</taxon>
        <taxon>Sorbeoconcha</taxon>
        <taxon>Cerithioidea</taxon>
        <taxon>Batillariidae</taxon>
        <taxon>Batillaria</taxon>
    </lineage>
</organism>
<keyword evidence="11" id="KW-0009">Actin-binding</keyword>
<comment type="similarity">
    <text evidence="3">Belongs to the synapsin family.</text>
</comment>
<keyword evidence="18" id="KW-0067">ATP-binding</keyword>
<evidence type="ECO:0000256" key="2">
    <source>
        <dbReference type="ARBA" id="ARBA00004555"/>
    </source>
</evidence>
<dbReference type="InterPro" id="IPR020898">
    <property type="entry name" value="Synapsin_ATP-bd_dom"/>
</dbReference>
<dbReference type="Gene3D" id="3.30.1490.20">
    <property type="entry name" value="ATP-grasp fold, A domain"/>
    <property type="match status" value="1"/>
</dbReference>
<proteinExistence type="inferred from homology"/>
<dbReference type="PANTHER" id="PTHR10841">
    <property type="entry name" value="SYNAPSIN"/>
    <property type="match status" value="1"/>
</dbReference>
<evidence type="ECO:0000256" key="15">
    <source>
        <dbReference type="ARBA" id="ARBA00034106"/>
    </source>
</evidence>
<dbReference type="GO" id="GO:0005524">
    <property type="term" value="F:ATP binding"/>
    <property type="evidence" value="ECO:0007669"/>
    <property type="project" value="UniProtKB-UniRule"/>
</dbReference>